<feature type="transmembrane region" description="Helical" evidence="1">
    <location>
        <begin position="306"/>
        <end position="324"/>
    </location>
</feature>
<dbReference type="Proteomes" id="UP000198869">
    <property type="component" value="Unassembled WGS sequence"/>
</dbReference>
<dbReference type="STRING" id="311334.SAMN05421846_111150"/>
<feature type="transmembrane region" description="Helical" evidence="1">
    <location>
        <begin position="242"/>
        <end position="259"/>
    </location>
</feature>
<keyword evidence="3" id="KW-1185">Reference proteome</keyword>
<keyword evidence="2" id="KW-0808">Transferase</keyword>
<keyword evidence="1" id="KW-0812">Transmembrane</keyword>
<feature type="transmembrane region" description="Helical" evidence="1">
    <location>
        <begin position="331"/>
        <end position="350"/>
    </location>
</feature>
<gene>
    <name evidence="2" type="ORF">SAMN05421846_111150</name>
</gene>
<feature type="transmembrane region" description="Helical" evidence="1">
    <location>
        <begin position="201"/>
        <end position="230"/>
    </location>
</feature>
<evidence type="ECO:0000313" key="2">
    <source>
        <dbReference type="EMBL" id="SDI67789.1"/>
    </source>
</evidence>
<accession>A0A1G8MIM3</accession>
<dbReference type="AlphaFoldDB" id="A0A1G8MIM3"/>
<organism evidence="2 3">
    <name type="scientific">Chryseobacterium taeanense</name>
    <dbReference type="NCBI Taxonomy" id="311334"/>
    <lineage>
        <taxon>Bacteria</taxon>
        <taxon>Pseudomonadati</taxon>
        <taxon>Bacteroidota</taxon>
        <taxon>Flavobacteriia</taxon>
        <taxon>Flavobacteriales</taxon>
        <taxon>Weeksellaceae</taxon>
        <taxon>Chryseobacterium group</taxon>
        <taxon>Chryseobacterium</taxon>
    </lineage>
</organism>
<dbReference type="OrthoDB" id="1274976at2"/>
<feature type="transmembrane region" description="Helical" evidence="1">
    <location>
        <begin position="6"/>
        <end position="25"/>
    </location>
</feature>
<protein>
    <submittedName>
        <fullName evidence="2">Dolichyl-phosphate-mannose-protein mannosyltransferase</fullName>
    </submittedName>
</protein>
<evidence type="ECO:0000256" key="1">
    <source>
        <dbReference type="SAM" id="Phobius"/>
    </source>
</evidence>
<sequence length="386" mass="45174">MSTIGKNIAGFLLSVYLCIMSYYLYTHQYFNADIEAYMGLVYKYNFPDMKIEEIHKKVYDELKSKDPDTGKSDLSHKEEAFGENTYYQTLSENPKAYEEELSLFTVKPLYNFVNSIFFRLGFDASTSTFLITIISYVLIVALIFIFLSDILKNHYLALLLTILISLFKPLLDTSRHATPDGLSTLVLLLSFYFAVVKKNLWMAVLFGVLCILTRPEYFIFYSLLLVLLYIFRSDFSFKSKNIVFSFILFAFTFGIIQYFNQIPWSVLFMNQFTKVQLYPISNPDSFNFHEYLACIKSKVLFEFNTSYFPLLLIFIIIILDYKMLKKKDRKSLMYLGLFVAVYFTVLIRFFMFPSLVNRMMVGFYLIIILALIACQNSKSQIMRKTA</sequence>
<keyword evidence="2" id="KW-0328">Glycosyltransferase</keyword>
<keyword evidence="1" id="KW-1133">Transmembrane helix</keyword>
<name>A0A1G8MIM3_9FLAO</name>
<dbReference type="GO" id="GO:0016757">
    <property type="term" value="F:glycosyltransferase activity"/>
    <property type="evidence" value="ECO:0007669"/>
    <property type="project" value="UniProtKB-KW"/>
</dbReference>
<evidence type="ECO:0000313" key="3">
    <source>
        <dbReference type="Proteomes" id="UP000198869"/>
    </source>
</evidence>
<feature type="transmembrane region" description="Helical" evidence="1">
    <location>
        <begin position="129"/>
        <end position="148"/>
    </location>
</feature>
<reference evidence="3" key="1">
    <citation type="submission" date="2016-10" db="EMBL/GenBank/DDBJ databases">
        <authorList>
            <person name="Varghese N."/>
            <person name="Submissions S."/>
        </authorList>
    </citation>
    <scope>NUCLEOTIDE SEQUENCE [LARGE SCALE GENOMIC DNA]</scope>
    <source>
        <strain evidence="3">DSM 17071</strain>
    </source>
</reference>
<keyword evidence="1" id="KW-0472">Membrane</keyword>
<dbReference type="RefSeq" id="WP_089860491.1">
    <property type="nucleotide sequence ID" value="NZ_FNDW01000011.1"/>
</dbReference>
<feature type="transmembrane region" description="Helical" evidence="1">
    <location>
        <begin position="356"/>
        <end position="374"/>
    </location>
</feature>
<feature type="transmembrane region" description="Helical" evidence="1">
    <location>
        <begin position="154"/>
        <end position="171"/>
    </location>
</feature>
<proteinExistence type="predicted"/>
<dbReference type="EMBL" id="FNDW01000011">
    <property type="protein sequence ID" value="SDI67789.1"/>
    <property type="molecule type" value="Genomic_DNA"/>
</dbReference>